<dbReference type="RefSeq" id="XP_046044055.1">
    <property type="nucleotide sequence ID" value="XM_046190749.1"/>
</dbReference>
<dbReference type="AlphaFoldDB" id="A0A9P9JU93"/>
<gene>
    <name evidence="2" type="ORF">BKA55DRAFT_544726</name>
</gene>
<evidence type="ECO:0000313" key="2">
    <source>
        <dbReference type="EMBL" id="KAH7232395.1"/>
    </source>
</evidence>
<sequence length="229" mass="26232">MKNELNTRAIKLKGIYDKMKKDCIDEAYWVRYEDKYNGTQYVEKVYGGFMDLALDSNTETTRVEKEKEFNTHKTDLEDSATRSIANGLLVVDMWTDIVKEAEQLLRPYAPKVPPTVNSYQAIEKSKVHKYLEDAHWVSYAYSVGTKLDGDSALSPWTNWIELKVDEKGKVQLPVLTLQDSEQVDETRRVVNPRKSTDAAPAPPRPEQTAQCQILEEWKAQEITAKDAVL</sequence>
<dbReference type="EMBL" id="JAGMUX010000019">
    <property type="protein sequence ID" value="KAH7232395.1"/>
    <property type="molecule type" value="Genomic_DNA"/>
</dbReference>
<comment type="caution">
    <text evidence="2">The sequence shown here is derived from an EMBL/GenBank/DDBJ whole genome shotgun (WGS) entry which is preliminary data.</text>
</comment>
<reference evidence="2" key="1">
    <citation type="journal article" date="2021" name="Nat. Commun.">
        <title>Genetic determinants of endophytism in the Arabidopsis root mycobiome.</title>
        <authorList>
            <person name="Mesny F."/>
            <person name="Miyauchi S."/>
            <person name="Thiergart T."/>
            <person name="Pickel B."/>
            <person name="Atanasova L."/>
            <person name="Karlsson M."/>
            <person name="Huettel B."/>
            <person name="Barry K.W."/>
            <person name="Haridas S."/>
            <person name="Chen C."/>
            <person name="Bauer D."/>
            <person name="Andreopoulos W."/>
            <person name="Pangilinan J."/>
            <person name="LaButti K."/>
            <person name="Riley R."/>
            <person name="Lipzen A."/>
            <person name="Clum A."/>
            <person name="Drula E."/>
            <person name="Henrissat B."/>
            <person name="Kohler A."/>
            <person name="Grigoriev I.V."/>
            <person name="Martin F.M."/>
            <person name="Hacquard S."/>
        </authorList>
    </citation>
    <scope>NUCLEOTIDE SEQUENCE</scope>
    <source>
        <strain evidence="2">MPI-CAGE-AT-0023</strain>
    </source>
</reference>
<feature type="region of interest" description="Disordered" evidence="1">
    <location>
        <begin position="183"/>
        <end position="208"/>
    </location>
</feature>
<dbReference type="GeneID" id="70220703"/>
<keyword evidence="3" id="KW-1185">Reference proteome</keyword>
<dbReference type="OrthoDB" id="5305794at2759"/>
<evidence type="ECO:0000313" key="3">
    <source>
        <dbReference type="Proteomes" id="UP000720189"/>
    </source>
</evidence>
<name>A0A9P9JU93_FUSRE</name>
<organism evidence="2 3">
    <name type="scientific">Fusarium redolens</name>
    <dbReference type="NCBI Taxonomy" id="48865"/>
    <lineage>
        <taxon>Eukaryota</taxon>
        <taxon>Fungi</taxon>
        <taxon>Dikarya</taxon>
        <taxon>Ascomycota</taxon>
        <taxon>Pezizomycotina</taxon>
        <taxon>Sordariomycetes</taxon>
        <taxon>Hypocreomycetidae</taxon>
        <taxon>Hypocreales</taxon>
        <taxon>Nectriaceae</taxon>
        <taxon>Fusarium</taxon>
        <taxon>Fusarium redolens species complex</taxon>
    </lineage>
</organism>
<proteinExistence type="predicted"/>
<dbReference type="Proteomes" id="UP000720189">
    <property type="component" value="Unassembled WGS sequence"/>
</dbReference>
<evidence type="ECO:0000256" key="1">
    <source>
        <dbReference type="SAM" id="MobiDB-lite"/>
    </source>
</evidence>
<accession>A0A9P9JU93</accession>
<protein>
    <submittedName>
        <fullName evidence="2">Uncharacterized protein</fullName>
    </submittedName>
</protein>